<feature type="compositionally biased region" description="Acidic residues" evidence="1">
    <location>
        <begin position="228"/>
        <end position="245"/>
    </location>
</feature>
<evidence type="ECO:0000256" key="1">
    <source>
        <dbReference type="SAM" id="MobiDB-lite"/>
    </source>
</evidence>
<dbReference type="Gene3D" id="3.30.710.10">
    <property type="entry name" value="Potassium Channel Kv1.1, Chain A"/>
    <property type="match status" value="1"/>
</dbReference>
<feature type="region of interest" description="Disordered" evidence="1">
    <location>
        <begin position="196"/>
        <end position="271"/>
    </location>
</feature>
<dbReference type="Ensembl" id="ENSEBUT00000005625.1">
    <property type="protein sequence ID" value="ENSEBUP00000005187.1"/>
    <property type="gene ID" value="ENSEBUG00000003567.1"/>
</dbReference>
<feature type="domain" description="BTB" evidence="2">
    <location>
        <begin position="411"/>
        <end position="479"/>
    </location>
</feature>
<evidence type="ECO:0000259" key="2">
    <source>
        <dbReference type="PROSITE" id="PS50097"/>
    </source>
</evidence>
<feature type="region of interest" description="Disordered" evidence="1">
    <location>
        <begin position="774"/>
        <end position="833"/>
    </location>
</feature>
<accession>A0A8C4NDA4</accession>
<protein>
    <recommendedName>
        <fullName evidence="2">BTB domain-containing protein</fullName>
    </recommendedName>
</protein>
<feature type="compositionally biased region" description="Basic and acidic residues" evidence="1">
    <location>
        <begin position="641"/>
        <end position="651"/>
    </location>
</feature>
<keyword evidence="4" id="KW-1185">Reference proteome</keyword>
<dbReference type="AlphaFoldDB" id="A0A8C4NDA4"/>
<name>A0A8C4NDA4_EPTBU</name>
<dbReference type="GeneTree" id="ENSGT00940000156277"/>
<dbReference type="PROSITE" id="PS50097">
    <property type="entry name" value="BTB"/>
    <property type="match status" value="1"/>
</dbReference>
<feature type="compositionally biased region" description="Basic and acidic residues" evidence="1">
    <location>
        <begin position="791"/>
        <end position="801"/>
    </location>
</feature>
<feature type="region of interest" description="Disordered" evidence="1">
    <location>
        <begin position="680"/>
        <end position="743"/>
    </location>
</feature>
<proteinExistence type="predicted"/>
<dbReference type="Ensembl" id="ENSEBUT00000005644.1">
    <property type="protein sequence ID" value="ENSEBUP00000005206.1"/>
    <property type="gene ID" value="ENSEBUG00000003567.1"/>
</dbReference>
<dbReference type="Pfam" id="PF00651">
    <property type="entry name" value="BTB"/>
    <property type="match status" value="1"/>
</dbReference>
<sequence>MFLLSVTSCSERTGIAAEHLFILVVLVKDCFTLWCSSACVHLQLQCCLMLFSVILFLPFSSLMPIPSPTTATSPQDTLKGGSSWEWSKCEPGKEIPEMRIPFHSLSHAHRAVSAVSDPRGVNFALLQILPQTCLSELPPSLPPSLPSALAPLLSQSPLVEADIILKGNFGKIGVHRFIIASRCEIIMQLLCQDKGVEGESESGGEDDGEYEAGPDSEDEAGPCGKVDCEDEALSGCDGDGDDEDVADAKSGSDGDYETDASPGVKDEDEGDAINGSCIVTEEAREMEDNEKWLKDDPKEVRRSENRNDIFSVKYIGSQSALKVCGFSQHTVWQLVIFIYTGELNLNGNLDPRDLSPFELRFLQRAAELFGLESLAQRLNIINCGEDDNEDNYLKQESDRIVFDRVRGAQFSDLVIRSCDGVLFSCHSCILVPRLEYFRAMTSHLWRQGISDDVLQLHFRAKVLSLLLDYLYSDFLPEIQGNDSVDLLCELLAASDQLMAFDLKDACQRALVAELTLNNCYTLLRLSLLYGADLLTSAVREFICKNLMSLIQLGLFETFDDEILEELSVFYRNMIPGMAKRIVLAGPDPCSALAVSPAMTSNFSDSSSSSIISPLPDSPLSYLQSTPKNKKRNKNVNGLQSRNEKPGSKRIESNTEISCRVLELPSFSRSTSMVCRSEVSPHEIPSQCTATKQSSSSSPVTSAPLPCMGHHRKGQKDEGERADGPINSPLSPGDKWRERPWINSPPSAVTDLRAVIAMETKLQQEDLHNHIAARSQKAHGMGRMSQKNRKTVKVEEQEERTNIEPSRPTCPWAATSPVDPPGELCHTPGDGKRT</sequence>
<feature type="region of interest" description="Disordered" evidence="1">
    <location>
        <begin position="621"/>
        <end position="651"/>
    </location>
</feature>
<dbReference type="SMART" id="SM00225">
    <property type="entry name" value="BTB"/>
    <property type="match status" value="1"/>
</dbReference>
<dbReference type="Proteomes" id="UP000694388">
    <property type="component" value="Unplaced"/>
</dbReference>
<dbReference type="PANTHER" id="PTHR24413">
    <property type="entry name" value="SPECKLE-TYPE POZ PROTEIN"/>
    <property type="match status" value="1"/>
</dbReference>
<dbReference type="SUPFAM" id="SSF54695">
    <property type="entry name" value="POZ domain"/>
    <property type="match status" value="1"/>
</dbReference>
<dbReference type="InterPro" id="IPR000210">
    <property type="entry name" value="BTB/POZ_dom"/>
</dbReference>
<reference evidence="3" key="1">
    <citation type="submission" date="2025-05" db="UniProtKB">
        <authorList>
            <consortium name="Ensembl"/>
        </authorList>
    </citation>
    <scope>IDENTIFICATION</scope>
</reference>
<dbReference type="InterPro" id="IPR011333">
    <property type="entry name" value="SKP1/BTB/POZ_sf"/>
</dbReference>
<feature type="compositionally biased region" description="Acidic residues" evidence="1">
    <location>
        <begin position="198"/>
        <end position="220"/>
    </location>
</feature>
<organism evidence="3 4">
    <name type="scientific">Eptatretus burgeri</name>
    <name type="common">Inshore hagfish</name>
    <dbReference type="NCBI Taxonomy" id="7764"/>
    <lineage>
        <taxon>Eukaryota</taxon>
        <taxon>Metazoa</taxon>
        <taxon>Chordata</taxon>
        <taxon>Craniata</taxon>
        <taxon>Vertebrata</taxon>
        <taxon>Cyclostomata</taxon>
        <taxon>Myxini</taxon>
        <taxon>Myxiniformes</taxon>
        <taxon>Myxinidae</taxon>
        <taxon>Eptatretinae</taxon>
        <taxon>Eptatretus</taxon>
    </lineage>
</organism>
<evidence type="ECO:0000313" key="4">
    <source>
        <dbReference type="Proteomes" id="UP000694388"/>
    </source>
</evidence>
<evidence type="ECO:0000313" key="3">
    <source>
        <dbReference type="Ensembl" id="ENSEBUP00000005187.1"/>
    </source>
</evidence>